<proteinExistence type="predicted"/>
<name>A0A392UR77_9FABA</name>
<feature type="non-terminal residue" evidence="2">
    <location>
        <position position="27"/>
    </location>
</feature>
<organism evidence="2 3">
    <name type="scientific">Trifolium medium</name>
    <dbReference type="NCBI Taxonomy" id="97028"/>
    <lineage>
        <taxon>Eukaryota</taxon>
        <taxon>Viridiplantae</taxon>
        <taxon>Streptophyta</taxon>
        <taxon>Embryophyta</taxon>
        <taxon>Tracheophyta</taxon>
        <taxon>Spermatophyta</taxon>
        <taxon>Magnoliopsida</taxon>
        <taxon>eudicotyledons</taxon>
        <taxon>Gunneridae</taxon>
        <taxon>Pentapetalae</taxon>
        <taxon>rosids</taxon>
        <taxon>fabids</taxon>
        <taxon>Fabales</taxon>
        <taxon>Fabaceae</taxon>
        <taxon>Papilionoideae</taxon>
        <taxon>50 kb inversion clade</taxon>
        <taxon>NPAAA clade</taxon>
        <taxon>Hologalegina</taxon>
        <taxon>IRL clade</taxon>
        <taxon>Trifolieae</taxon>
        <taxon>Trifolium</taxon>
    </lineage>
</organism>
<dbReference type="Proteomes" id="UP000265520">
    <property type="component" value="Unassembled WGS sequence"/>
</dbReference>
<reference evidence="2 3" key="1">
    <citation type="journal article" date="2018" name="Front. Plant Sci.">
        <title>Red Clover (Trifolium pratense) and Zigzag Clover (T. medium) - A Picture of Genomic Similarities and Differences.</title>
        <authorList>
            <person name="Dluhosova J."/>
            <person name="Istvanek J."/>
            <person name="Nedelnik J."/>
            <person name="Repkova J."/>
        </authorList>
    </citation>
    <scope>NUCLEOTIDE SEQUENCE [LARGE SCALE GENOMIC DNA]</scope>
    <source>
        <strain evidence="3">cv. 10/8</strain>
        <tissue evidence="2">Leaf</tissue>
    </source>
</reference>
<dbReference type="EMBL" id="LXQA010857379">
    <property type="protein sequence ID" value="MCI74285.1"/>
    <property type="molecule type" value="Genomic_DNA"/>
</dbReference>
<accession>A0A392UR77</accession>
<evidence type="ECO:0000313" key="2">
    <source>
        <dbReference type="EMBL" id="MCI74285.1"/>
    </source>
</evidence>
<feature type="region of interest" description="Disordered" evidence="1">
    <location>
        <begin position="1"/>
        <end position="27"/>
    </location>
</feature>
<evidence type="ECO:0000313" key="3">
    <source>
        <dbReference type="Proteomes" id="UP000265520"/>
    </source>
</evidence>
<comment type="caution">
    <text evidence="2">The sequence shown here is derived from an EMBL/GenBank/DDBJ whole genome shotgun (WGS) entry which is preliminary data.</text>
</comment>
<evidence type="ECO:0000256" key="1">
    <source>
        <dbReference type="SAM" id="MobiDB-lite"/>
    </source>
</evidence>
<protein>
    <submittedName>
        <fullName evidence="2">Uncharacterized protein</fullName>
    </submittedName>
</protein>
<sequence>MMRNLNRFEMITKGRRKPHRGGNGGET</sequence>
<dbReference type="AlphaFoldDB" id="A0A392UR77"/>
<keyword evidence="3" id="KW-1185">Reference proteome</keyword>